<comment type="subcellular location">
    <subcellularLocation>
        <location evidence="1">Cell membrane</location>
        <topology evidence="1">Multi-pass membrane protein</topology>
    </subcellularLocation>
</comment>
<comment type="similarity">
    <text evidence="2">Belongs to the DoxX family.</text>
</comment>
<keyword evidence="3" id="KW-1003">Cell membrane</keyword>
<protein>
    <submittedName>
        <fullName evidence="8">Putative oxidoreductase</fullName>
    </submittedName>
</protein>
<sequence length="176" mass="17679">MTTTTAPTTNATASTLGIDLGLLVLRLALGLTMAAHGAQKLFGWFDGGGLDRTAAFFTSQGYPAGKASAILAGASEAFGGLALAIGLLTPLGAAAILGVMVNAIAVKWGAGFFGNKGGIEYEILLACAAAAIALTGPGRFAVDSALPYLRTYRVTYGFAAIALGLITAAIVLLVRN</sequence>
<organism evidence="8 9">
    <name type="scientific">Nocardia bhagyanarayanae</name>
    <dbReference type="NCBI Taxonomy" id="1215925"/>
    <lineage>
        <taxon>Bacteria</taxon>
        <taxon>Bacillati</taxon>
        <taxon>Actinomycetota</taxon>
        <taxon>Actinomycetes</taxon>
        <taxon>Mycobacteriales</taxon>
        <taxon>Nocardiaceae</taxon>
        <taxon>Nocardia</taxon>
    </lineage>
</organism>
<dbReference type="PANTHER" id="PTHR33452">
    <property type="entry name" value="OXIDOREDUCTASE CATD-RELATED"/>
    <property type="match status" value="1"/>
</dbReference>
<dbReference type="OrthoDB" id="346004at2"/>
<evidence type="ECO:0000256" key="7">
    <source>
        <dbReference type="SAM" id="Phobius"/>
    </source>
</evidence>
<evidence type="ECO:0000256" key="3">
    <source>
        <dbReference type="ARBA" id="ARBA00022475"/>
    </source>
</evidence>
<evidence type="ECO:0000256" key="5">
    <source>
        <dbReference type="ARBA" id="ARBA00022989"/>
    </source>
</evidence>
<keyword evidence="5 7" id="KW-1133">Transmembrane helix</keyword>
<evidence type="ECO:0000313" key="9">
    <source>
        <dbReference type="Proteomes" id="UP000316331"/>
    </source>
</evidence>
<gene>
    <name evidence="8" type="ORF">FB390_2811</name>
</gene>
<evidence type="ECO:0000256" key="6">
    <source>
        <dbReference type="ARBA" id="ARBA00023136"/>
    </source>
</evidence>
<dbReference type="Proteomes" id="UP000316331">
    <property type="component" value="Unassembled WGS sequence"/>
</dbReference>
<keyword evidence="6 7" id="KW-0472">Membrane</keyword>
<comment type="caution">
    <text evidence="8">The sequence shown here is derived from an EMBL/GenBank/DDBJ whole genome shotgun (WGS) entry which is preliminary data.</text>
</comment>
<feature type="transmembrane region" description="Helical" evidence="7">
    <location>
        <begin position="154"/>
        <end position="174"/>
    </location>
</feature>
<dbReference type="PANTHER" id="PTHR33452:SF1">
    <property type="entry name" value="INNER MEMBRANE PROTEIN YPHA-RELATED"/>
    <property type="match status" value="1"/>
</dbReference>
<dbReference type="InterPro" id="IPR051907">
    <property type="entry name" value="DoxX-like_oxidoreductase"/>
</dbReference>
<accession>A0A543FBE3</accession>
<evidence type="ECO:0000256" key="4">
    <source>
        <dbReference type="ARBA" id="ARBA00022692"/>
    </source>
</evidence>
<feature type="transmembrane region" description="Helical" evidence="7">
    <location>
        <begin position="123"/>
        <end position="142"/>
    </location>
</feature>
<evidence type="ECO:0000313" key="8">
    <source>
        <dbReference type="EMBL" id="TQM31158.1"/>
    </source>
</evidence>
<feature type="transmembrane region" description="Helical" evidence="7">
    <location>
        <begin position="81"/>
        <end position="103"/>
    </location>
</feature>
<keyword evidence="9" id="KW-1185">Reference proteome</keyword>
<name>A0A543FBE3_9NOCA</name>
<keyword evidence="4 7" id="KW-0812">Transmembrane</keyword>
<evidence type="ECO:0000256" key="1">
    <source>
        <dbReference type="ARBA" id="ARBA00004651"/>
    </source>
</evidence>
<dbReference type="AlphaFoldDB" id="A0A543FBE3"/>
<dbReference type="RefSeq" id="WP_141809311.1">
    <property type="nucleotide sequence ID" value="NZ_VFPG01000001.1"/>
</dbReference>
<dbReference type="EMBL" id="VFPG01000001">
    <property type="protein sequence ID" value="TQM31158.1"/>
    <property type="molecule type" value="Genomic_DNA"/>
</dbReference>
<dbReference type="InterPro" id="IPR032808">
    <property type="entry name" value="DoxX"/>
</dbReference>
<proteinExistence type="inferred from homology"/>
<dbReference type="Pfam" id="PF07681">
    <property type="entry name" value="DoxX"/>
    <property type="match status" value="1"/>
</dbReference>
<dbReference type="GO" id="GO:0005886">
    <property type="term" value="C:plasma membrane"/>
    <property type="evidence" value="ECO:0007669"/>
    <property type="project" value="UniProtKB-SubCell"/>
</dbReference>
<reference evidence="8 9" key="1">
    <citation type="submission" date="2019-06" db="EMBL/GenBank/DDBJ databases">
        <title>Sequencing the genomes of 1000 actinobacteria strains.</title>
        <authorList>
            <person name="Klenk H.-P."/>
        </authorList>
    </citation>
    <scope>NUCLEOTIDE SEQUENCE [LARGE SCALE GENOMIC DNA]</scope>
    <source>
        <strain evidence="8 9">DSM 103495</strain>
    </source>
</reference>
<evidence type="ECO:0000256" key="2">
    <source>
        <dbReference type="ARBA" id="ARBA00006679"/>
    </source>
</evidence>